<dbReference type="EMBL" id="CP073721">
    <property type="protein sequence ID" value="UWZ34391.1"/>
    <property type="molecule type" value="Genomic_DNA"/>
</dbReference>
<reference evidence="1" key="1">
    <citation type="submission" date="2021-04" db="EMBL/GenBank/DDBJ databases">
        <title>Biosynthetic gene clusters of Dactylosporangioum roseum.</title>
        <authorList>
            <person name="Hartkoorn R.C."/>
            <person name="Beaudoing E."/>
            <person name="Hot D."/>
            <person name="Moureu S."/>
        </authorList>
    </citation>
    <scope>NUCLEOTIDE SEQUENCE</scope>
    <source>
        <strain evidence="1">NRRL B-16295</strain>
    </source>
</reference>
<proteinExistence type="predicted"/>
<gene>
    <name evidence="1" type="ORF">Drose_24550</name>
</gene>
<organism evidence="1 2">
    <name type="scientific">Dactylosporangium roseum</name>
    <dbReference type="NCBI Taxonomy" id="47989"/>
    <lineage>
        <taxon>Bacteria</taxon>
        <taxon>Bacillati</taxon>
        <taxon>Actinomycetota</taxon>
        <taxon>Actinomycetes</taxon>
        <taxon>Micromonosporales</taxon>
        <taxon>Micromonosporaceae</taxon>
        <taxon>Dactylosporangium</taxon>
    </lineage>
</organism>
<accession>A0ABY5YXB4</accession>
<evidence type="ECO:0000313" key="2">
    <source>
        <dbReference type="Proteomes" id="UP001058271"/>
    </source>
</evidence>
<dbReference type="Proteomes" id="UP001058271">
    <property type="component" value="Chromosome"/>
</dbReference>
<sequence>MVCDEAVSALGLSIQVQVLNLLDELRQTLKVSYLFIPMTSRWSNTWHPGLRPSTWPVGRVRYGGTDRVHSAHPYMAMSQAATTRP</sequence>
<dbReference type="RefSeq" id="WP_260723703.1">
    <property type="nucleotide sequence ID" value="NZ_BAAABS010000080.1"/>
</dbReference>
<name>A0ABY5YXB4_9ACTN</name>
<protein>
    <submittedName>
        <fullName evidence="1">Uncharacterized protein</fullName>
    </submittedName>
</protein>
<evidence type="ECO:0000313" key="1">
    <source>
        <dbReference type="EMBL" id="UWZ34391.1"/>
    </source>
</evidence>
<keyword evidence="2" id="KW-1185">Reference proteome</keyword>